<protein>
    <submittedName>
        <fullName evidence="1">Uncharacterized protein</fullName>
    </submittedName>
</protein>
<comment type="caution">
    <text evidence="1">The sequence shown here is derived from an EMBL/GenBank/DDBJ whole genome shotgun (WGS) entry which is preliminary data.</text>
</comment>
<reference evidence="1 2" key="1">
    <citation type="submission" date="2023-12" db="EMBL/GenBank/DDBJ databases">
        <title>Gut-associated functions are favored during microbiome assembly across C. elegans life.</title>
        <authorList>
            <person name="Zimmermann J."/>
        </authorList>
    </citation>
    <scope>NUCLEOTIDE SEQUENCE [LARGE SCALE GENOMIC DNA]</scope>
    <source>
        <strain evidence="1 2">MYb71</strain>
    </source>
</reference>
<dbReference type="Proteomes" id="UP001375812">
    <property type="component" value="Unassembled WGS sequence"/>
</dbReference>
<organism evidence="1 2">
    <name type="scientific">Ochrobactrum vermis</name>
    <dbReference type="NCBI Taxonomy" id="1827297"/>
    <lineage>
        <taxon>Bacteria</taxon>
        <taxon>Pseudomonadati</taxon>
        <taxon>Pseudomonadota</taxon>
        <taxon>Alphaproteobacteria</taxon>
        <taxon>Hyphomicrobiales</taxon>
        <taxon>Brucellaceae</taxon>
        <taxon>Brucella/Ochrobactrum group</taxon>
        <taxon>Ochrobactrum</taxon>
    </lineage>
</organism>
<evidence type="ECO:0000313" key="1">
    <source>
        <dbReference type="EMBL" id="MEJ5019262.1"/>
    </source>
</evidence>
<keyword evidence="2" id="KW-1185">Reference proteome</keyword>
<gene>
    <name evidence="1" type="ORF">WH297_05855</name>
</gene>
<dbReference type="RefSeq" id="WP_105541772.1">
    <property type="nucleotide sequence ID" value="NZ_JBBGZH010000001.1"/>
</dbReference>
<accession>A0ABU8PB43</accession>
<proteinExistence type="predicted"/>
<evidence type="ECO:0000313" key="2">
    <source>
        <dbReference type="Proteomes" id="UP001375812"/>
    </source>
</evidence>
<dbReference type="EMBL" id="JBBGZH010000001">
    <property type="protein sequence ID" value="MEJ5019262.1"/>
    <property type="molecule type" value="Genomic_DNA"/>
</dbReference>
<name>A0ABU8PB43_9HYPH</name>
<sequence>MASKEVTNAAKAIYESRNGAGRTPWSQLPWSHKVPYLDDAEAARKSFLAALQEPTERMRKRGLWYSDDPEKAWRAMLDRSPLGEQSE</sequence>